<evidence type="ECO:0000256" key="1">
    <source>
        <dbReference type="SAM" id="MobiDB-lite"/>
    </source>
</evidence>
<name>A0ABQ6FYU6_9CHLR</name>
<evidence type="ECO:0000313" key="3">
    <source>
        <dbReference type="EMBL" id="GLV58167.1"/>
    </source>
</evidence>
<feature type="compositionally biased region" description="Pro residues" evidence="1">
    <location>
        <begin position="612"/>
        <end position="624"/>
    </location>
</feature>
<feature type="region of interest" description="Disordered" evidence="1">
    <location>
        <begin position="580"/>
        <end position="646"/>
    </location>
</feature>
<dbReference type="SUPFAM" id="SSF50998">
    <property type="entry name" value="Quinoprotein alcohol dehydrogenase-like"/>
    <property type="match status" value="1"/>
</dbReference>
<organism evidence="3 4">
    <name type="scientific">Dictyobacter halimunensis</name>
    <dbReference type="NCBI Taxonomy" id="3026934"/>
    <lineage>
        <taxon>Bacteria</taxon>
        <taxon>Bacillati</taxon>
        <taxon>Chloroflexota</taxon>
        <taxon>Ktedonobacteria</taxon>
        <taxon>Ktedonobacterales</taxon>
        <taxon>Dictyobacteraceae</taxon>
        <taxon>Dictyobacter</taxon>
    </lineage>
</organism>
<dbReference type="InterPro" id="IPR011047">
    <property type="entry name" value="Quinoprotein_ADH-like_sf"/>
</dbReference>
<feature type="compositionally biased region" description="Low complexity" evidence="1">
    <location>
        <begin position="593"/>
        <end position="611"/>
    </location>
</feature>
<keyword evidence="2" id="KW-0812">Transmembrane</keyword>
<keyword evidence="4" id="KW-1185">Reference proteome</keyword>
<accession>A0ABQ6FYU6</accession>
<sequence>MISQNSSYPDANANPPFPAAKQSKRSRLFALISLLVLMGIAGGTFVSLNFTTLKSAFAADPSTAVVTFKGDNGHTGNYSTEKTLNLGNVNPSKFGKRMSYQVDGQVYAQPLFLPNLSVNGATHNVVLVETEHDTVYAFDADQTDSNTPPLWKTSFLVNGATSPSYMDIGGCNDMKPEVGLSGTPVIDQATGTMYVVAMTNEGGNLVYRIHALDVTTGQEKPGSPQVISGSVPGTGSATANGRVPFQPKYERQRSALMLANGQVYVSFGSFCDYRPYHGWIISYGYNGSALVQTHIYSDTANGKDGGIWASGGPLSTDASGNIYYVSGNGDFNLNTGGTNGGDAIVKLSPDLSKVLDYFSPFNQLCLDQADADLGSGGLLFVQTAKGPEIIQGGKEGRVYVLNPNSMGKFTTDPNLNCASTSTERNRTDIDKVVQELPPNTTGGIYSNPAYWNGNVYIAGAREYIKAFKFNTTTGLLTAPYSSRSPETSPFTGGNPVISSNGIQAGTGILWSIAPGTSNGTDFNAVLRAYDATNIGNEIYNSETHASQDRPSGTYVKFSTPVVANGEVFVGTKSSLDIYGLFSSTPKPTPTPSGTPTGTPTPGGTPTATPTPGGTPTPTPTPTPGGPVFNNVGISPDTNPGSANFDNGHNSYSDDLLRSAGINAGDNTFYNPTGMVFTWPNVVPGAADNYIAGGQTLSVDSVPNANILGFLGSASGGPSYGTATINYVDGTTQSFTLGFSDWTLGGGKSPISFGNGTLAALPYRNTPNGYQLVTTYVFYTDVAIQPGKAVKSVTLPSKVTGGLMHIFAVATKEGPTPTTPVPAVPYNNAGATDDNNLSVGNLDGKYSYSFQASQMQGLIPGVSVNAYGGTFTWPVANAGQNNNYIANGQVIPVTPVSNAQTLAFLGSATAGDSQGTATITYDDGTTAQAPLRFNDWTLSAGNESLLPGVQIAVSMPYRNFSGGHQTINNFVFYTEIGLAAGKTIKSVTLPSDTTGGQMHIFSITTKSSAPFTPVSANNAGTTDDNHPGVTSLDGKYSYSAQALKQSGLAPGNIFTYNSTSFIWPGGIAQNNNYAASGQVVPVNAVNGATALAFLASAHSGPTSGTITITYANGTTEQDNVNFSDWTLGGGTQQLSLGNSIATTQAYRNFSGGRANVKTYVYYIEVGLRQNLPVVSVTLPNNNHIHIFAIGTH</sequence>
<reference evidence="3 4" key="1">
    <citation type="submission" date="2023-02" db="EMBL/GenBank/DDBJ databases">
        <title>Dictyobacter halimunensis sp. nov., a new member of the class Ktedonobacteria from forest soil in a geothermal area.</title>
        <authorList>
            <person name="Rachmania M.K."/>
            <person name="Ningsih F."/>
            <person name="Sakai Y."/>
            <person name="Yabe S."/>
            <person name="Yokota A."/>
            <person name="Sjamsuridzal W."/>
        </authorList>
    </citation>
    <scope>NUCLEOTIDE SEQUENCE [LARGE SCALE GENOMIC DNA]</scope>
    <source>
        <strain evidence="3 4">S3.2.2.5</strain>
    </source>
</reference>
<dbReference type="Proteomes" id="UP001344906">
    <property type="component" value="Unassembled WGS sequence"/>
</dbReference>
<keyword evidence="2" id="KW-0472">Membrane</keyword>
<comment type="caution">
    <text evidence="3">The sequence shown here is derived from an EMBL/GenBank/DDBJ whole genome shotgun (WGS) entry which is preliminary data.</text>
</comment>
<proteinExistence type="predicted"/>
<gene>
    <name evidence="3" type="ORF">KDH_50010</name>
</gene>
<dbReference type="RefSeq" id="WP_338254289.1">
    <property type="nucleotide sequence ID" value="NZ_BSRI01000002.1"/>
</dbReference>
<protein>
    <submittedName>
        <fullName evidence="3">Uncharacterized protein</fullName>
    </submittedName>
</protein>
<dbReference type="EMBL" id="BSRI01000002">
    <property type="protein sequence ID" value="GLV58167.1"/>
    <property type="molecule type" value="Genomic_DNA"/>
</dbReference>
<feature type="transmembrane region" description="Helical" evidence="2">
    <location>
        <begin position="28"/>
        <end position="48"/>
    </location>
</feature>
<evidence type="ECO:0000256" key="2">
    <source>
        <dbReference type="SAM" id="Phobius"/>
    </source>
</evidence>
<keyword evidence="2" id="KW-1133">Transmembrane helix</keyword>
<feature type="compositionally biased region" description="Polar residues" evidence="1">
    <location>
        <begin position="631"/>
        <end position="646"/>
    </location>
</feature>
<evidence type="ECO:0000313" key="4">
    <source>
        <dbReference type="Proteomes" id="UP001344906"/>
    </source>
</evidence>